<evidence type="ECO:0000256" key="1">
    <source>
        <dbReference type="ARBA" id="ARBA00001946"/>
    </source>
</evidence>
<keyword evidence="4 9" id="KW-0963">Cytoplasm</keyword>
<keyword evidence="7 9" id="KW-0119">Carbohydrate metabolism</keyword>
<name>A0A2M7QBM4_9BACT</name>
<comment type="cofactor">
    <cofactor evidence="11">
        <name>Zn(2+)</name>
        <dbReference type="ChEBI" id="CHEBI:29105"/>
    </cofactor>
</comment>
<dbReference type="EC" id="3.1.3.-" evidence="9"/>
<evidence type="ECO:0000256" key="10">
    <source>
        <dbReference type="PIRSR" id="PIRSR004682-1"/>
    </source>
</evidence>
<dbReference type="NCBIfam" id="TIGR01662">
    <property type="entry name" value="HAD-SF-IIIA"/>
    <property type="match status" value="1"/>
</dbReference>
<dbReference type="PANTHER" id="PTHR42891">
    <property type="entry name" value="D-GLYCERO-BETA-D-MANNO-HEPTOSE-1,7-BISPHOSPHATE 7-PHOSPHATASE"/>
    <property type="match status" value="1"/>
</dbReference>
<reference evidence="13" key="1">
    <citation type="submission" date="2017-09" db="EMBL/GenBank/DDBJ databases">
        <title>Depth-based differentiation of microbial function through sediment-hosted aquifers and enrichment of novel symbionts in the deep terrestrial subsurface.</title>
        <authorList>
            <person name="Probst A.J."/>
            <person name="Ladd B."/>
            <person name="Jarett J.K."/>
            <person name="Geller-Mcgrath D.E."/>
            <person name="Sieber C.M.K."/>
            <person name="Emerson J.B."/>
            <person name="Anantharaman K."/>
            <person name="Thomas B.C."/>
            <person name="Malmstrom R."/>
            <person name="Stieglmeier M."/>
            <person name="Klingl A."/>
            <person name="Woyke T."/>
            <person name="Ryan C.M."/>
            <person name="Banfield J.F."/>
        </authorList>
    </citation>
    <scope>NUCLEOTIDE SEQUENCE [LARGE SCALE GENOMIC DNA]</scope>
</reference>
<dbReference type="InterPro" id="IPR005954">
    <property type="entry name" value="HisB_N"/>
</dbReference>
<dbReference type="GO" id="GO:0000105">
    <property type="term" value="P:L-histidine biosynthetic process"/>
    <property type="evidence" value="ECO:0007669"/>
    <property type="project" value="InterPro"/>
</dbReference>
<dbReference type="InterPro" id="IPR006543">
    <property type="entry name" value="Histidinol-phos"/>
</dbReference>
<feature type="active site" description="Proton donor" evidence="10">
    <location>
        <position position="9"/>
    </location>
</feature>
<dbReference type="Gene3D" id="3.40.50.1000">
    <property type="entry name" value="HAD superfamily/HAD-like"/>
    <property type="match status" value="1"/>
</dbReference>
<evidence type="ECO:0000256" key="8">
    <source>
        <dbReference type="ARBA" id="ARBA00031828"/>
    </source>
</evidence>
<dbReference type="SUPFAM" id="SSF56784">
    <property type="entry name" value="HAD-like"/>
    <property type="match status" value="1"/>
</dbReference>
<evidence type="ECO:0000256" key="2">
    <source>
        <dbReference type="ARBA" id="ARBA00004496"/>
    </source>
</evidence>
<feature type="binding site" evidence="11">
    <location>
        <position position="127"/>
    </location>
    <ligand>
        <name>Mg(2+)</name>
        <dbReference type="ChEBI" id="CHEBI:18420"/>
    </ligand>
</feature>
<accession>A0A2M7QBM4</accession>
<keyword evidence="6 9" id="KW-0378">Hydrolase</keyword>
<dbReference type="InterPro" id="IPR036412">
    <property type="entry name" value="HAD-like_sf"/>
</dbReference>
<feature type="binding site" evidence="11">
    <location>
        <position position="7"/>
    </location>
    <ligand>
        <name>Mg(2+)</name>
        <dbReference type="ChEBI" id="CHEBI:18420"/>
    </ligand>
</feature>
<evidence type="ECO:0000256" key="4">
    <source>
        <dbReference type="ARBA" id="ARBA00022490"/>
    </source>
</evidence>
<dbReference type="InterPro" id="IPR013954">
    <property type="entry name" value="PNK3P"/>
</dbReference>
<evidence type="ECO:0000256" key="9">
    <source>
        <dbReference type="PIRNR" id="PIRNR004682"/>
    </source>
</evidence>
<dbReference type="PIRSF" id="PIRSF004682">
    <property type="entry name" value="GmhB"/>
    <property type="match status" value="1"/>
</dbReference>
<proteinExistence type="inferred from homology"/>
<feature type="binding site" evidence="11">
    <location>
        <position position="98"/>
    </location>
    <ligand>
        <name>Zn(2+)</name>
        <dbReference type="ChEBI" id="CHEBI:29105"/>
    </ligand>
</feature>
<dbReference type="Proteomes" id="UP000230108">
    <property type="component" value="Unassembled WGS sequence"/>
</dbReference>
<dbReference type="GO" id="GO:0004424">
    <property type="term" value="F:imidazoleglycerol-phosphate dehydratase activity"/>
    <property type="evidence" value="ECO:0007669"/>
    <property type="project" value="InterPro"/>
</dbReference>
<evidence type="ECO:0000256" key="6">
    <source>
        <dbReference type="ARBA" id="ARBA00022801"/>
    </source>
</evidence>
<dbReference type="InterPro" id="IPR023214">
    <property type="entry name" value="HAD_sf"/>
</dbReference>
<dbReference type="GO" id="GO:0005975">
    <property type="term" value="P:carbohydrate metabolic process"/>
    <property type="evidence" value="ECO:0007669"/>
    <property type="project" value="InterPro"/>
</dbReference>
<dbReference type="GO" id="GO:0004401">
    <property type="term" value="F:histidinol-phosphatase activity"/>
    <property type="evidence" value="ECO:0007669"/>
    <property type="project" value="InterPro"/>
</dbReference>
<keyword evidence="5 11" id="KW-0479">Metal-binding</keyword>
<evidence type="ECO:0000256" key="11">
    <source>
        <dbReference type="PIRSR" id="PIRSR004682-4"/>
    </source>
</evidence>
<comment type="subunit">
    <text evidence="3">Monomer.</text>
</comment>
<dbReference type="PANTHER" id="PTHR42891:SF1">
    <property type="entry name" value="D-GLYCERO-BETA-D-MANNO-HEPTOSE-1,7-BISPHOSPHATE 7-PHOSPHATASE"/>
    <property type="match status" value="1"/>
</dbReference>
<dbReference type="NCBIfam" id="TIGR01261">
    <property type="entry name" value="hisB_Nterm"/>
    <property type="match status" value="1"/>
</dbReference>
<sequence>MKVLFLDRDGTLIHEPDGGYIDSIDKFNILPHVITSLQKLQFIGYKLIMISNQPGLGTAKFPYENFIVPQNELMKIFKDNKIFFEKTYFCPHFRENNCSCMKPRTGLIEGFIKSNNVEVEKSYTVGDRDSDVLLAKNIGCKNIFFSNKTHTGSVFNSHDWSAIADYILNEN</sequence>
<comment type="cofactor">
    <cofactor evidence="1 11">
        <name>Mg(2+)</name>
        <dbReference type="ChEBI" id="CHEBI:18420"/>
    </cofactor>
</comment>
<keyword evidence="11" id="KW-0460">Magnesium</keyword>
<evidence type="ECO:0000313" key="12">
    <source>
        <dbReference type="EMBL" id="PIY68636.1"/>
    </source>
</evidence>
<dbReference type="InterPro" id="IPR004446">
    <property type="entry name" value="Heptose_bisP_phosphatase"/>
</dbReference>
<feature type="binding site" evidence="11">
    <location>
        <position position="100"/>
    </location>
    <ligand>
        <name>Zn(2+)</name>
        <dbReference type="ChEBI" id="CHEBI:29105"/>
    </ligand>
</feature>
<comment type="similarity">
    <text evidence="9">Belongs to the gmhB family.</text>
</comment>
<comment type="caution">
    <text evidence="12">The sequence shown here is derived from an EMBL/GenBank/DDBJ whole genome shotgun (WGS) entry which is preliminary data.</text>
</comment>
<organism evidence="12 13">
    <name type="scientific">Candidatus Roizmanbacteria bacterium CG_4_10_14_0_8_um_filter_39_9</name>
    <dbReference type="NCBI Taxonomy" id="1974829"/>
    <lineage>
        <taxon>Bacteria</taxon>
        <taxon>Candidatus Roizmaniibacteriota</taxon>
    </lineage>
</organism>
<evidence type="ECO:0000256" key="3">
    <source>
        <dbReference type="ARBA" id="ARBA00011245"/>
    </source>
</evidence>
<dbReference type="AlphaFoldDB" id="A0A2M7QBM4"/>
<dbReference type="InterPro" id="IPR006549">
    <property type="entry name" value="HAD-SF_hydro_IIIA"/>
</dbReference>
<comment type="subcellular location">
    <subcellularLocation>
        <location evidence="2 9">Cytoplasm</location>
    </subcellularLocation>
</comment>
<dbReference type="GO" id="GO:0046872">
    <property type="term" value="F:metal ion binding"/>
    <property type="evidence" value="ECO:0007669"/>
    <property type="project" value="UniProtKB-KW"/>
</dbReference>
<keyword evidence="11" id="KW-0862">Zinc</keyword>
<protein>
    <recommendedName>
        <fullName evidence="8 9">D,D-heptose 1,7-bisphosphate phosphatase</fullName>
        <ecNumber evidence="9">3.1.3.-</ecNumber>
    </recommendedName>
</protein>
<feature type="active site" description="Nucleophile" evidence="10">
    <location>
        <position position="7"/>
    </location>
</feature>
<dbReference type="EMBL" id="PFLF01000105">
    <property type="protein sequence ID" value="PIY68636.1"/>
    <property type="molecule type" value="Genomic_DNA"/>
</dbReference>
<dbReference type="Pfam" id="PF08645">
    <property type="entry name" value="PNK3P"/>
    <property type="match status" value="1"/>
</dbReference>
<feature type="binding site" evidence="11">
    <location>
        <position position="9"/>
    </location>
    <ligand>
        <name>Mg(2+)</name>
        <dbReference type="ChEBI" id="CHEBI:18420"/>
    </ligand>
</feature>
<dbReference type="NCBIfam" id="TIGR01656">
    <property type="entry name" value="Histidinol-ppas"/>
    <property type="match status" value="1"/>
</dbReference>
<evidence type="ECO:0000256" key="5">
    <source>
        <dbReference type="ARBA" id="ARBA00022723"/>
    </source>
</evidence>
<dbReference type="GO" id="GO:0005737">
    <property type="term" value="C:cytoplasm"/>
    <property type="evidence" value="ECO:0007669"/>
    <property type="project" value="UniProtKB-SubCell"/>
</dbReference>
<feature type="binding site" evidence="11">
    <location>
        <position position="90"/>
    </location>
    <ligand>
        <name>Zn(2+)</name>
        <dbReference type="ChEBI" id="CHEBI:29105"/>
    </ligand>
</feature>
<gene>
    <name evidence="12" type="primary">hisB</name>
    <name evidence="12" type="ORF">COY90_05000</name>
</gene>
<evidence type="ECO:0000256" key="7">
    <source>
        <dbReference type="ARBA" id="ARBA00023277"/>
    </source>
</evidence>
<evidence type="ECO:0000313" key="13">
    <source>
        <dbReference type="Proteomes" id="UP000230108"/>
    </source>
</evidence>
<feature type="binding site" evidence="11">
    <location>
        <position position="92"/>
    </location>
    <ligand>
        <name>Zn(2+)</name>
        <dbReference type="ChEBI" id="CHEBI:29105"/>
    </ligand>
</feature>